<evidence type="ECO:0000259" key="5">
    <source>
        <dbReference type="PROSITE" id="PS50949"/>
    </source>
</evidence>
<evidence type="ECO:0000256" key="2">
    <source>
        <dbReference type="ARBA" id="ARBA00023125"/>
    </source>
</evidence>
<protein>
    <submittedName>
        <fullName evidence="6">GntR family transcriptional regulator</fullName>
    </submittedName>
</protein>
<dbReference type="GO" id="GO:0045892">
    <property type="term" value="P:negative regulation of DNA-templated transcription"/>
    <property type="evidence" value="ECO:0007669"/>
    <property type="project" value="TreeGrafter"/>
</dbReference>
<name>A0A7K3R4V9_STRAQ</name>
<dbReference type="InterPro" id="IPR050679">
    <property type="entry name" value="Bact_HTH_transcr_reg"/>
</dbReference>
<dbReference type="SMART" id="SM00866">
    <property type="entry name" value="UTRA"/>
    <property type="match status" value="1"/>
</dbReference>
<evidence type="ECO:0000313" key="6">
    <source>
        <dbReference type="EMBL" id="NEB97132.1"/>
    </source>
</evidence>
<feature type="compositionally biased region" description="Low complexity" evidence="4">
    <location>
        <begin position="18"/>
        <end position="29"/>
    </location>
</feature>
<keyword evidence="2" id="KW-0238">DNA-binding</keyword>
<dbReference type="PANTHER" id="PTHR44846:SF17">
    <property type="entry name" value="GNTR-FAMILY TRANSCRIPTIONAL REGULATOR"/>
    <property type="match status" value="1"/>
</dbReference>
<dbReference type="Proteomes" id="UP000470951">
    <property type="component" value="Unassembled WGS sequence"/>
</dbReference>
<dbReference type="InterPro" id="IPR011663">
    <property type="entry name" value="UTRA"/>
</dbReference>
<dbReference type="Pfam" id="PF00392">
    <property type="entry name" value="GntR"/>
    <property type="match status" value="1"/>
</dbReference>
<comment type="caution">
    <text evidence="6">The sequence shown here is derived from an EMBL/GenBank/DDBJ whole genome shotgun (WGS) entry which is preliminary data.</text>
</comment>
<dbReference type="PANTHER" id="PTHR44846">
    <property type="entry name" value="MANNOSYL-D-GLYCERATE TRANSPORT/METABOLISM SYSTEM REPRESSOR MNGR-RELATED"/>
    <property type="match status" value="1"/>
</dbReference>
<dbReference type="AlphaFoldDB" id="A0A7K3R4V9"/>
<dbReference type="Pfam" id="PF07702">
    <property type="entry name" value="UTRA"/>
    <property type="match status" value="1"/>
</dbReference>
<dbReference type="InterPro" id="IPR036388">
    <property type="entry name" value="WH-like_DNA-bd_sf"/>
</dbReference>
<dbReference type="SUPFAM" id="SSF64288">
    <property type="entry name" value="Chorismate lyase-like"/>
    <property type="match status" value="1"/>
</dbReference>
<feature type="compositionally biased region" description="Low complexity" evidence="4">
    <location>
        <begin position="37"/>
        <end position="56"/>
    </location>
</feature>
<dbReference type="EMBL" id="JAAGMS010000042">
    <property type="protein sequence ID" value="NEB97132.1"/>
    <property type="molecule type" value="Genomic_DNA"/>
</dbReference>
<accession>A0A7K3R4V9</accession>
<evidence type="ECO:0000256" key="1">
    <source>
        <dbReference type="ARBA" id="ARBA00023015"/>
    </source>
</evidence>
<feature type="domain" description="HTH gntR-type" evidence="5">
    <location>
        <begin position="74"/>
        <end position="142"/>
    </location>
</feature>
<dbReference type="CDD" id="cd07377">
    <property type="entry name" value="WHTH_GntR"/>
    <property type="match status" value="1"/>
</dbReference>
<dbReference type="GO" id="GO:0003700">
    <property type="term" value="F:DNA-binding transcription factor activity"/>
    <property type="evidence" value="ECO:0007669"/>
    <property type="project" value="InterPro"/>
</dbReference>
<keyword evidence="1" id="KW-0805">Transcription regulation</keyword>
<dbReference type="RefSeq" id="WP_164221922.1">
    <property type="nucleotide sequence ID" value="NZ_JAAGMS010000042.1"/>
</dbReference>
<dbReference type="InterPro" id="IPR028978">
    <property type="entry name" value="Chorismate_lyase_/UTRA_dom_sf"/>
</dbReference>
<dbReference type="Gene3D" id="3.40.1410.10">
    <property type="entry name" value="Chorismate lyase-like"/>
    <property type="match status" value="1"/>
</dbReference>
<dbReference type="GO" id="GO:0003677">
    <property type="term" value="F:DNA binding"/>
    <property type="evidence" value="ECO:0007669"/>
    <property type="project" value="UniProtKB-KW"/>
</dbReference>
<dbReference type="PRINTS" id="PR00035">
    <property type="entry name" value="HTHGNTR"/>
</dbReference>
<dbReference type="PROSITE" id="PS50949">
    <property type="entry name" value="HTH_GNTR"/>
    <property type="match status" value="1"/>
</dbReference>
<organism evidence="6 7">
    <name type="scientific">Streptomyces anulatus</name>
    <name type="common">Streptomyces chrysomallus</name>
    <dbReference type="NCBI Taxonomy" id="1892"/>
    <lineage>
        <taxon>Bacteria</taxon>
        <taxon>Bacillati</taxon>
        <taxon>Actinomycetota</taxon>
        <taxon>Actinomycetes</taxon>
        <taxon>Kitasatosporales</taxon>
        <taxon>Streptomycetaceae</taxon>
        <taxon>Streptomyces</taxon>
    </lineage>
</organism>
<evidence type="ECO:0000256" key="4">
    <source>
        <dbReference type="SAM" id="MobiDB-lite"/>
    </source>
</evidence>
<feature type="compositionally biased region" description="Basic and acidic residues" evidence="4">
    <location>
        <begin position="1"/>
        <end position="17"/>
    </location>
</feature>
<dbReference type="Gene3D" id="1.10.10.10">
    <property type="entry name" value="Winged helix-like DNA-binding domain superfamily/Winged helix DNA-binding domain"/>
    <property type="match status" value="1"/>
</dbReference>
<proteinExistence type="predicted"/>
<evidence type="ECO:0000313" key="7">
    <source>
        <dbReference type="Proteomes" id="UP000470951"/>
    </source>
</evidence>
<feature type="region of interest" description="Disordered" evidence="4">
    <location>
        <begin position="1"/>
        <end position="59"/>
    </location>
</feature>
<dbReference type="SMART" id="SM00345">
    <property type="entry name" value="HTH_GNTR"/>
    <property type="match status" value="1"/>
</dbReference>
<dbReference type="InterPro" id="IPR000524">
    <property type="entry name" value="Tscrpt_reg_HTH_GntR"/>
</dbReference>
<evidence type="ECO:0000256" key="3">
    <source>
        <dbReference type="ARBA" id="ARBA00023163"/>
    </source>
</evidence>
<dbReference type="InterPro" id="IPR036390">
    <property type="entry name" value="WH_DNA-bd_sf"/>
</dbReference>
<sequence>MTESQERAGADARRADGDATTGPGDAVIGTGTGGDAAIGTDRDAASGAGSDARAVPVPHPPAFAPDSLVLNRKLPLWYQVSQSLRASILGRPQDASARLPTEEQLAAHYGVSVLTMRQALKELEAEGLISRHRRRGTFIEPRARRVSPVRLLGSVDAIVAQQSGEATTVLGHGPVPLPGDLAEHFPDCAEVTCYRRLRRDEESDEPTNWAENAVRPDIAARIDVADLERWPMTKVLRDVVGVRISRITDTVEARLADPVTAELLQVPLLSPILHYTGVTYDAEGRVVDVARIRYRGDRFSFSVTVEAH</sequence>
<gene>
    <name evidence="6" type="ORF">G3I58_03780</name>
</gene>
<reference evidence="6 7" key="1">
    <citation type="submission" date="2020-01" db="EMBL/GenBank/DDBJ databases">
        <title>Insect and environment-associated Actinomycetes.</title>
        <authorList>
            <person name="Currrie C."/>
            <person name="Chevrette M."/>
            <person name="Carlson C."/>
            <person name="Stubbendieck R."/>
            <person name="Wendt-Pienkowski E."/>
        </authorList>
    </citation>
    <scope>NUCLEOTIDE SEQUENCE [LARGE SCALE GENOMIC DNA]</scope>
    <source>
        <strain evidence="6 7">SID7903</strain>
    </source>
</reference>
<keyword evidence="3" id="KW-0804">Transcription</keyword>
<dbReference type="SUPFAM" id="SSF46785">
    <property type="entry name" value="Winged helix' DNA-binding domain"/>
    <property type="match status" value="1"/>
</dbReference>